<dbReference type="GO" id="GO:0004714">
    <property type="term" value="F:transmembrane receptor protein tyrosine kinase activity"/>
    <property type="evidence" value="ECO:0007669"/>
    <property type="project" value="UniProtKB-EC"/>
</dbReference>
<dbReference type="PANTHER" id="PTHR24416">
    <property type="entry name" value="TYROSINE-PROTEIN KINASE RECEPTOR"/>
    <property type="match status" value="1"/>
</dbReference>
<dbReference type="PROSITE" id="PS50011">
    <property type="entry name" value="PROTEIN_KINASE_DOM"/>
    <property type="match status" value="1"/>
</dbReference>
<name>A0A914VPX2_9BILA</name>
<evidence type="ECO:0000313" key="13">
    <source>
        <dbReference type="Proteomes" id="UP000887566"/>
    </source>
</evidence>
<feature type="domain" description="Protein kinase" evidence="12">
    <location>
        <begin position="376"/>
        <end position="648"/>
    </location>
</feature>
<dbReference type="AlphaFoldDB" id="A0A914VPX2"/>
<evidence type="ECO:0000256" key="3">
    <source>
        <dbReference type="ARBA" id="ARBA00022679"/>
    </source>
</evidence>
<dbReference type="GO" id="GO:0007169">
    <property type="term" value="P:cell surface receptor protein tyrosine kinase signaling pathway"/>
    <property type="evidence" value="ECO:0007669"/>
    <property type="project" value="TreeGrafter"/>
</dbReference>
<feature type="transmembrane region" description="Helical" evidence="10">
    <location>
        <begin position="292"/>
        <end position="317"/>
    </location>
</feature>
<dbReference type="PROSITE" id="PS00109">
    <property type="entry name" value="PROTEIN_KINASE_TYR"/>
    <property type="match status" value="1"/>
</dbReference>
<dbReference type="GO" id="GO:0005886">
    <property type="term" value="C:plasma membrane"/>
    <property type="evidence" value="ECO:0007669"/>
    <property type="project" value="TreeGrafter"/>
</dbReference>
<sequence length="673" mass="76431">MVPSVLAIHIICAFLILESAEAYRIFPSKETHHNETQHECLHRQLHVFVMLTGKDAYIPKDVYKDIQKLLTNLTMRQDESPCKKSETIELFIYQHGNNSFPENNYNLTCNIKNETSNCSNIICEAITRQNLEIETDYYETKCSGLFTTLGQKFEAEYGMEKERVSCKQFLLITNIVSTCITEKYGIEDMLDKYATTFPDRPFPLSVLTIPICISHSHLSEGYSPMFPPTKLNHLIVPHKPEDLLKDGLPYLDFCNNFIPSSPDDYNGTTGASTSSQTTQSINNAQRAKSGNAATLLIVFAAVLFFFVLVCLTGMTILARRKRQNIREEVIVEIASRERCFTITSRISTAADNVSYSYPYLEQQRCKYEIAPEMLTVDRTTELGKGAFAVVFKGHLTGAAPVVGMIPSLSVQYYQNCDVAVKTILEHADETQRLQFMREITILTKLGFHNHIVNLLGCVTTGQEKYLVMELAETDLLEYVRTLTTEYPPLRCLLSIAWQVADGMTFISSRHFIHCDLAARNVLLTNGQKAMISDFGLCHFSESGRIKKPFGKMPVRHMALESLQKHEFSESSDVWSFGVVLYEMYSRGAVPYEKIDIKDICDHLSEGERLERPELACDEIYDLMQSTWKEVSSDRPNFSQIRSTLADLLEQSSDYYGYVVAHDDHTCINDELSC</sequence>
<dbReference type="GO" id="GO:0048680">
    <property type="term" value="P:positive regulation of axon regeneration"/>
    <property type="evidence" value="ECO:0007669"/>
    <property type="project" value="UniProtKB-ARBA"/>
</dbReference>
<evidence type="ECO:0000256" key="1">
    <source>
        <dbReference type="ARBA" id="ARBA00004308"/>
    </source>
</evidence>
<keyword evidence="10" id="KW-0812">Transmembrane</keyword>
<keyword evidence="11" id="KW-0732">Signal</keyword>
<evidence type="ECO:0000256" key="10">
    <source>
        <dbReference type="SAM" id="Phobius"/>
    </source>
</evidence>
<dbReference type="PRINTS" id="PR00109">
    <property type="entry name" value="TYRKINASE"/>
</dbReference>
<keyword evidence="5" id="KW-0418">Kinase</keyword>
<dbReference type="InterPro" id="IPR011009">
    <property type="entry name" value="Kinase-like_dom_sf"/>
</dbReference>
<protein>
    <recommendedName>
        <fullName evidence="2">receptor protein-tyrosine kinase</fullName>
        <ecNumber evidence="2">2.7.10.1</ecNumber>
    </recommendedName>
</protein>
<comment type="subcellular location">
    <subcellularLocation>
        <location evidence="1">Endomembrane system</location>
    </subcellularLocation>
</comment>
<keyword evidence="7 10" id="KW-0472">Membrane</keyword>
<dbReference type="GO" id="GO:0012505">
    <property type="term" value="C:endomembrane system"/>
    <property type="evidence" value="ECO:0007669"/>
    <property type="project" value="UniProtKB-SubCell"/>
</dbReference>
<evidence type="ECO:0000256" key="8">
    <source>
        <dbReference type="ARBA" id="ARBA00023137"/>
    </source>
</evidence>
<evidence type="ECO:0000256" key="9">
    <source>
        <dbReference type="ARBA" id="ARBA00051243"/>
    </source>
</evidence>
<evidence type="ECO:0000256" key="7">
    <source>
        <dbReference type="ARBA" id="ARBA00023136"/>
    </source>
</evidence>
<evidence type="ECO:0000256" key="11">
    <source>
        <dbReference type="SAM" id="SignalP"/>
    </source>
</evidence>
<keyword evidence="4" id="KW-0547">Nucleotide-binding</keyword>
<reference evidence="14" key="1">
    <citation type="submission" date="2022-11" db="UniProtKB">
        <authorList>
            <consortium name="WormBaseParasite"/>
        </authorList>
    </citation>
    <scope>IDENTIFICATION</scope>
</reference>
<evidence type="ECO:0000256" key="6">
    <source>
        <dbReference type="ARBA" id="ARBA00022840"/>
    </source>
</evidence>
<dbReference type="GO" id="GO:0043235">
    <property type="term" value="C:receptor complex"/>
    <property type="evidence" value="ECO:0007669"/>
    <property type="project" value="TreeGrafter"/>
</dbReference>
<dbReference type="CDD" id="cd00192">
    <property type="entry name" value="PTKc"/>
    <property type="match status" value="1"/>
</dbReference>
<evidence type="ECO:0000256" key="4">
    <source>
        <dbReference type="ARBA" id="ARBA00022741"/>
    </source>
</evidence>
<evidence type="ECO:0000256" key="5">
    <source>
        <dbReference type="ARBA" id="ARBA00022777"/>
    </source>
</evidence>
<keyword evidence="10" id="KW-1133">Transmembrane helix</keyword>
<dbReference type="GO" id="GO:0061564">
    <property type="term" value="P:axon development"/>
    <property type="evidence" value="ECO:0007669"/>
    <property type="project" value="UniProtKB-ARBA"/>
</dbReference>
<keyword evidence="3" id="KW-0808">Transferase</keyword>
<dbReference type="Pfam" id="PF07714">
    <property type="entry name" value="PK_Tyr_Ser-Thr"/>
    <property type="match status" value="1"/>
</dbReference>
<organism evidence="13 14">
    <name type="scientific">Plectus sambesii</name>
    <dbReference type="NCBI Taxonomy" id="2011161"/>
    <lineage>
        <taxon>Eukaryota</taxon>
        <taxon>Metazoa</taxon>
        <taxon>Ecdysozoa</taxon>
        <taxon>Nematoda</taxon>
        <taxon>Chromadorea</taxon>
        <taxon>Plectida</taxon>
        <taxon>Plectina</taxon>
        <taxon>Plectoidea</taxon>
        <taxon>Plectidae</taxon>
        <taxon>Plectus</taxon>
    </lineage>
</organism>
<dbReference type="WBParaSite" id="PSAMB.scaffold22size113857.g348.t1">
    <property type="protein sequence ID" value="PSAMB.scaffold22size113857.g348.t1"/>
    <property type="gene ID" value="PSAMB.scaffold22size113857.g348"/>
</dbReference>
<dbReference type="InterPro" id="IPR000719">
    <property type="entry name" value="Prot_kinase_dom"/>
</dbReference>
<feature type="signal peptide" evidence="11">
    <location>
        <begin position="1"/>
        <end position="22"/>
    </location>
</feature>
<proteinExistence type="predicted"/>
<dbReference type="InterPro" id="IPR050122">
    <property type="entry name" value="RTK"/>
</dbReference>
<keyword evidence="8" id="KW-0829">Tyrosine-protein kinase</keyword>
<dbReference type="PANTHER" id="PTHR24416:SF600">
    <property type="entry name" value="PDGF- AND VEGF-RECEPTOR RELATED, ISOFORM J"/>
    <property type="match status" value="1"/>
</dbReference>
<dbReference type="InterPro" id="IPR008266">
    <property type="entry name" value="Tyr_kinase_AS"/>
</dbReference>
<comment type="catalytic activity">
    <reaction evidence="9">
        <text>L-tyrosyl-[protein] + ATP = O-phospho-L-tyrosyl-[protein] + ADP + H(+)</text>
        <dbReference type="Rhea" id="RHEA:10596"/>
        <dbReference type="Rhea" id="RHEA-COMP:10136"/>
        <dbReference type="Rhea" id="RHEA-COMP:20101"/>
        <dbReference type="ChEBI" id="CHEBI:15378"/>
        <dbReference type="ChEBI" id="CHEBI:30616"/>
        <dbReference type="ChEBI" id="CHEBI:46858"/>
        <dbReference type="ChEBI" id="CHEBI:61978"/>
        <dbReference type="ChEBI" id="CHEBI:456216"/>
        <dbReference type="EC" id="2.7.10.1"/>
    </reaction>
</comment>
<dbReference type="FunFam" id="1.10.510.10:FF:001512">
    <property type="entry name" value="Receptor tyrosine-protein kinase erbB-2"/>
    <property type="match status" value="1"/>
</dbReference>
<keyword evidence="6" id="KW-0067">ATP-binding</keyword>
<evidence type="ECO:0000256" key="2">
    <source>
        <dbReference type="ARBA" id="ARBA00011902"/>
    </source>
</evidence>
<evidence type="ECO:0000259" key="12">
    <source>
        <dbReference type="PROSITE" id="PS50011"/>
    </source>
</evidence>
<dbReference type="Proteomes" id="UP000887566">
    <property type="component" value="Unplaced"/>
</dbReference>
<feature type="chain" id="PRO_5036827385" description="receptor protein-tyrosine kinase" evidence="11">
    <location>
        <begin position="23"/>
        <end position="673"/>
    </location>
</feature>
<dbReference type="SUPFAM" id="SSF56112">
    <property type="entry name" value="Protein kinase-like (PK-like)"/>
    <property type="match status" value="1"/>
</dbReference>
<accession>A0A914VPX2</accession>
<dbReference type="GO" id="GO:0005524">
    <property type="term" value="F:ATP binding"/>
    <property type="evidence" value="ECO:0007669"/>
    <property type="project" value="UniProtKB-KW"/>
</dbReference>
<dbReference type="Gene3D" id="3.30.200.20">
    <property type="entry name" value="Phosphorylase Kinase, domain 1"/>
    <property type="match status" value="1"/>
</dbReference>
<dbReference type="Gene3D" id="1.10.510.10">
    <property type="entry name" value="Transferase(Phosphotransferase) domain 1"/>
    <property type="match status" value="1"/>
</dbReference>
<dbReference type="EC" id="2.7.10.1" evidence="2"/>
<evidence type="ECO:0000313" key="14">
    <source>
        <dbReference type="WBParaSite" id="PSAMB.scaffold22size113857.g348.t1"/>
    </source>
</evidence>
<dbReference type="InterPro" id="IPR001245">
    <property type="entry name" value="Ser-Thr/Tyr_kinase_cat_dom"/>
</dbReference>
<keyword evidence="13" id="KW-1185">Reference proteome</keyword>